<dbReference type="EMBL" id="CP054492">
    <property type="protein sequence ID" value="QOY52746.1"/>
    <property type="molecule type" value="Genomic_DNA"/>
</dbReference>
<protein>
    <submittedName>
        <fullName evidence="1">Uncharacterized protein</fullName>
    </submittedName>
</protein>
<evidence type="ECO:0000313" key="2">
    <source>
        <dbReference type="Proteomes" id="UP000593994"/>
    </source>
</evidence>
<dbReference type="AlphaFoldDB" id="A0A7S7LWN8"/>
<organism evidence="1 2">
    <name type="scientific">Candidatus Sulfurimonas baltica</name>
    <dbReference type="NCBI Taxonomy" id="2740404"/>
    <lineage>
        <taxon>Bacteria</taxon>
        <taxon>Pseudomonadati</taxon>
        <taxon>Campylobacterota</taxon>
        <taxon>Epsilonproteobacteria</taxon>
        <taxon>Campylobacterales</taxon>
        <taxon>Sulfurimonadaceae</taxon>
        <taxon>Sulfurimonas</taxon>
    </lineage>
</organism>
<dbReference type="Proteomes" id="UP000593994">
    <property type="component" value="Chromosome"/>
</dbReference>
<evidence type="ECO:0000313" key="1">
    <source>
        <dbReference type="EMBL" id="QOY52746.1"/>
    </source>
</evidence>
<gene>
    <name evidence="1" type="ORF">HUE88_03410</name>
</gene>
<reference evidence="1 2" key="1">
    <citation type="submission" date="2020-05" db="EMBL/GenBank/DDBJ databases">
        <title>Sulfurimonas marisnigri, sp. nov., and Sulfurimonas baltica, sp. nov., manganese oxide reducing chemolithoautotrophs of the class Epsilonproteobacteria isolated from the pelagic redoxclines of the Black and Baltic Seas and emended description of the genus Sulfurimonas.</title>
        <authorList>
            <person name="Henkel J.V."/>
            <person name="Laudan C."/>
            <person name="Werner J."/>
            <person name="Neu T."/>
            <person name="Plewe S."/>
            <person name="Sproer C."/>
            <person name="Bunk B."/>
            <person name="Schulz-Vogt H.N."/>
        </authorList>
    </citation>
    <scope>NUCLEOTIDE SEQUENCE [LARGE SCALE GENOMIC DNA]</scope>
    <source>
        <strain evidence="1 2">GD2</strain>
    </source>
</reference>
<proteinExistence type="predicted"/>
<sequence length="123" mass="15338">MIARIYTLNEYYKIFEDIFNNTNNYKNNEFRKLIIRMFEIFRTYTYLDNELIIIINSEKEKIKISKNLFESFKFIREFLIAKEIVDSEFNNLKYFTKKYQNNFYNYYDLYVVNNILNEKIESE</sequence>
<keyword evidence="2" id="KW-1185">Reference proteome</keyword>
<dbReference type="RefSeq" id="WP_194371084.1">
    <property type="nucleotide sequence ID" value="NZ_CP054492.1"/>
</dbReference>
<dbReference type="KEGG" id="sbal:HUE88_03410"/>
<name>A0A7S7LWN8_9BACT</name>
<accession>A0A7S7LWN8</accession>